<dbReference type="InterPro" id="IPR036390">
    <property type="entry name" value="WH_DNA-bd_sf"/>
</dbReference>
<accession>A0A7W7T8Q2</accession>
<sequence length="222" mass="24051">MTSEFPSGKPLFSLLEGTRVSAGRHRLTVHGRWADIDVEDDSPLVREALYRMSLGPVSLEHIPVLFAEYNRWLADGFCGPEWPRLKLALDGLGGCVVPSLGLHDGAGPTLSLVAVVGHAEFHWPSIDDKECVELLPGTRIGEYDGERALLRRGAPYAVVLHRAPADRIAELLANGPTTVVELADRLGVDRPLVADVVAYLASAGVLYATDQFPPGGDPPYRR</sequence>
<dbReference type="Proteomes" id="UP000542674">
    <property type="component" value="Unassembled WGS sequence"/>
</dbReference>
<evidence type="ECO:0000313" key="1">
    <source>
        <dbReference type="EMBL" id="MBB4967350.1"/>
    </source>
</evidence>
<dbReference type="Gene3D" id="1.10.10.10">
    <property type="entry name" value="Winged helix-like DNA-binding domain superfamily/Winged helix DNA-binding domain"/>
    <property type="match status" value="1"/>
</dbReference>
<gene>
    <name evidence="1" type="ORF">F4559_004709</name>
</gene>
<proteinExistence type="predicted"/>
<organism evidence="1 2">
    <name type="scientific">Saccharothrix violaceirubra</name>
    <dbReference type="NCBI Taxonomy" id="413306"/>
    <lineage>
        <taxon>Bacteria</taxon>
        <taxon>Bacillati</taxon>
        <taxon>Actinomycetota</taxon>
        <taxon>Actinomycetes</taxon>
        <taxon>Pseudonocardiales</taxon>
        <taxon>Pseudonocardiaceae</taxon>
        <taxon>Saccharothrix</taxon>
    </lineage>
</organism>
<dbReference type="AlphaFoldDB" id="A0A7W7T8Q2"/>
<protein>
    <submittedName>
        <fullName evidence="1">Uncharacterized protein</fullName>
    </submittedName>
</protein>
<evidence type="ECO:0000313" key="2">
    <source>
        <dbReference type="Proteomes" id="UP000542674"/>
    </source>
</evidence>
<keyword evidence="2" id="KW-1185">Reference proteome</keyword>
<dbReference type="InterPro" id="IPR036388">
    <property type="entry name" value="WH-like_DNA-bd_sf"/>
</dbReference>
<dbReference type="EMBL" id="JACHJS010000001">
    <property type="protein sequence ID" value="MBB4967350.1"/>
    <property type="molecule type" value="Genomic_DNA"/>
</dbReference>
<reference evidence="1 2" key="1">
    <citation type="submission" date="2020-08" db="EMBL/GenBank/DDBJ databases">
        <title>Sequencing the genomes of 1000 actinobacteria strains.</title>
        <authorList>
            <person name="Klenk H.-P."/>
        </authorList>
    </citation>
    <scope>NUCLEOTIDE SEQUENCE [LARGE SCALE GENOMIC DNA]</scope>
    <source>
        <strain evidence="1 2">DSM 45084</strain>
    </source>
</reference>
<dbReference type="RefSeq" id="WP_184671983.1">
    <property type="nucleotide sequence ID" value="NZ_BAABAI010000009.1"/>
</dbReference>
<name>A0A7W7T8Q2_9PSEU</name>
<dbReference type="SUPFAM" id="SSF46785">
    <property type="entry name" value="Winged helix' DNA-binding domain"/>
    <property type="match status" value="1"/>
</dbReference>
<comment type="caution">
    <text evidence="1">The sequence shown here is derived from an EMBL/GenBank/DDBJ whole genome shotgun (WGS) entry which is preliminary data.</text>
</comment>